<keyword evidence="8" id="KW-1185">Reference proteome</keyword>
<evidence type="ECO:0000259" key="6">
    <source>
        <dbReference type="SMART" id="SM00849"/>
    </source>
</evidence>
<dbReference type="InterPro" id="IPR051013">
    <property type="entry name" value="MBL_superfamily_lactonases"/>
</dbReference>
<evidence type="ECO:0000256" key="4">
    <source>
        <dbReference type="ARBA" id="ARBA00022801"/>
    </source>
</evidence>
<accession>A0A8J3I8Q5</accession>
<dbReference type="PANTHER" id="PTHR42978">
    <property type="entry name" value="QUORUM-QUENCHING LACTONASE YTNP-RELATED-RELATED"/>
    <property type="match status" value="1"/>
</dbReference>
<comment type="cofactor">
    <cofactor evidence="1">
        <name>Zn(2+)</name>
        <dbReference type="ChEBI" id="CHEBI:29105"/>
    </cofactor>
</comment>
<evidence type="ECO:0000313" key="8">
    <source>
        <dbReference type="Proteomes" id="UP000612362"/>
    </source>
</evidence>
<dbReference type="EMBL" id="BNJF01000009">
    <property type="protein sequence ID" value="GHO50706.1"/>
    <property type="molecule type" value="Genomic_DNA"/>
</dbReference>
<dbReference type="CDD" id="cd07729">
    <property type="entry name" value="AHL_lactonase_MBL-fold"/>
    <property type="match status" value="1"/>
</dbReference>
<sequence length="234" mass="26503">MADSTLERLYFILVIPDPEWPVGCYLVQTNNGKNVLIDSGLPRENEEADDQPPIWGKNVVEQLAEIGLGPLDIDTIVCTHYDRDHIGYHSSFTNAEFVVQRKHHEAALQGLKRFARSRVHWDLSGRKYRLIDGDVELFPGLQVVETSGHVPGHQSVLIHLPQTGAVLLAIDAVTRKEFWREDRETGPNDMDRNETIASTRKLIDLAEREKVTLVVCGHDSDGWKALKKLPEYYA</sequence>
<protein>
    <submittedName>
        <fullName evidence="7">N-acyl homoserine lactonase</fullName>
    </submittedName>
</protein>
<keyword evidence="5" id="KW-0862">Zinc</keyword>
<dbReference type="PANTHER" id="PTHR42978:SF2">
    <property type="entry name" value="102 KBASES UNSTABLE REGION: FROM 1 TO 119443"/>
    <property type="match status" value="1"/>
</dbReference>
<name>A0A8J3I8Q5_9CHLR</name>
<reference evidence="7" key="1">
    <citation type="submission" date="2020-10" db="EMBL/GenBank/DDBJ databases">
        <title>Taxonomic study of unclassified bacteria belonging to the class Ktedonobacteria.</title>
        <authorList>
            <person name="Yabe S."/>
            <person name="Wang C.M."/>
            <person name="Zheng Y."/>
            <person name="Sakai Y."/>
            <person name="Cavaletti L."/>
            <person name="Monciardini P."/>
            <person name="Donadio S."/>
        </authorList>
    </citation>
    <scope>NUCLEOTIDE SEQUENCE</scope>
    <source>
        <strain evidence="7">SOSP1-1</strain>
    </source>
</reference>
<evidence type="ECO:0000256" key="2">
    <source>
        <dbReference type="ARBA" id="ARBA00007749"/>
    </source>
</evidence>
<dbReference type="AlphaFoldDB" id="A0A8J3I8Q5"/>
<evidence type="ECO:0000256" key="5">
    <source>
        <dbReference type="ARBA" id="ARBA00022833"/>
    </source>
</evidence>
<dbReference type="GO" id="GO:0046872">
    <property type="term" value="F:metal ion binding"/>
    <property type="evidence" value="ECO:0007669"/>
    <property type="project" value="UniProtKB-KW"/>
</dbReference>
<dbReference type="SMART" id="SM00849">
    <property type="entry name" value="Lactamase_B"/>
    <property type="match status" value="1"/>
</dbReference>
<comment type="similarity">
    <text evidence="2">Belongs to the metallo-beta-lactamase superfamily.</text>
</comment>
<dbReference type="InterPro" id="IPR036866">
    <property type="entry name" value="RibonucZ/Hydroxyglut_hydro"/>
</dbReference>
<keyword evidence="3" id="KW-0479">Metal-binding</keyword>
<dbReference type="Pfam" id="PF00753">
    <property type="entry name" value="Lactamase_B"/>
    <property type="match status" value="1"/>
</dbReference>
<gene>
    <name evidence="7" type="ORF">KSX_88690</name>
</gene>
<proteinExistence type="inferred from homology"/>
<dbReference type="Gene3D" id="3.60.15.10">
    <property type="entry name" value="Ribonuclease Z/Hydroxyacylglutathione hydrolase-like"/>
    <property type="match status" value="1"/>
</dbReference>
<dbReference type="GO" id="GO:0016787">
    <property type="term" value="F:hydrolase activity"/>
    <property type="evidence" value="ECO:0007669"/>
    <property type="project" value="UniProtKB-KW"/>
</dbReference>
<keyword evidence="4" id="KW-0378">Hydrolase</keyword>
<dbReference type="Proteomes" id="UP000612362">
    <property type="component" value="Unassembled WGS sequence"/>
</dbReference>
<comment type="caution">
    <text evidence="7">The sequence shown here is derived from an EMBL/GenBank/DDBJ whole genome shotgun (WGS) entry which is preliminary data.</text>
</comment>
<evidence type="ECO:0000256" key="3">
    <source>
        <dbReference type="ARBA" id="ARBA00022723"/>
    </source>
</evidence>
<dbReference type="RefSeq" id="WP_220199684.1">
    <property type="nucleotide sequence ID" value="NZ_BNJF01000009.1"/>
</dbReference>
<feature type="domain" description="Metallo-beta-lactamase" evidence="6">
    <location>
        <begin position="21"/>
        <end position="218"/>
    </location>
</feature>
<evidence type="ECO:0000313" key="7">
    <source>
        <dbReference type="EMBL" id="GHO50706.1"/>
    </source>
</evidence>
<evidence type="ECO:0000256" key="1">
    <source>
        <dbReference type="ARBA" id="ARBA00001947"/>
    </source>
</evidence>
<dbReference type="SUPFAM" id="SSF56281">
    <property type="entry name" value="Metallo-hydrolase/oxidoreductase"/>
    <property type="match status" value="1"/>
</dbReference>
<organism evidence="7 8">
    <name type="scientific">Ktedonospora formicarum</name>
    <dbReference type="NCBI Taxonomy" id="2778364"/>
    <lineage>
        <taxon>Bacteria</taxon>
        <taxon>Bacillati</taxon>
        <taxon>Chloroflexota</taxon>
        <taxon>Ktedonobacteria</taxon>
        <taxon>Ktedonobacterales</taxon>
        <taxon>Ktedonobacteraceae</taxon>
        <taxon>Ktedonospora</taxon>
    </lineage>
</organism>
<dbReference type="InterPro" id="IPR001279">
    <property type="entry name" value="Metallo-B-lactamas"/>
</dbReference>